<dbReference type="InterPro" id="IPR050570">
    <property type="entry name" value="Cell_wall_metabolism_enzyme"/>
</dbReference>
<evidence type="ECO:0000259" key="3">
    <source>
        <dbReference type="Pfam" id="PF01551"/>
    </source>
</evidence>
<feature type="chain" id="PRO_5009521236" description="Sulfatase-modifying factor enzyme domain-containing protein" evidence="2">
    <location>
        <begin position="23"/>
        <end position="853"/>
    </location>
</feature>
<keyword evidence="2" id="KW-0732">Signal</keyword>
<protein>
    <recommendedName>
        <fullName evidence="7">Sulfatase-modifying factor enzyme domain-containing protein</fullName>
    </recommendedName>
</protein>
<evidence type="ECO:0000256" key="2">
    <source>
        <dbReference type="SAM" id="SignalP"/>
    </source>
</evidence>
<dbReference type="AlphaFoldDB" id="A0A1F5SJ26"/>
<evidence type="ECO:0000313" key="6">
    <source>
        <dbReference type="Proteomes" id="UP000178925"/>
    </source>
</evidence>
<feature type="domain" description="M23ase beta-sheet core" evidence="3">
    <location>
        <begin position="78"/>
        <end position="165"/>
    </location>
</feature>
<organism evidence="5 6">
    <name type="scientific">Candidatus Falkowbacteria bacterium RIFOXYA2_FULL_47_9</name>
    <dbReference type="NCBI Taxonomy" id="1797995"/>
    <lineage>
        <taxon>Bacteria</taxon>
        <taxon>Candidatus Falkowiibacteriota</taxon>
    </lineage>
</organism>
<dbReference type="Proteomes" id="UP000178925">
    <property type="component" value="Unassembled WGS sequence"/>
</dbReference>
<dbReference type="PANTHER" id="PTHR21666:SF270">
    <property type="entry name" value="MUREIN HYDROLASE ACTIVATOR ENVC"/>
    <property type="match status" value="1"/>
</dbReference>
<reference evidence="5 6" key="1">
    <citation type="journal article" date="2016" name="Nat. Commun.">
        <title>Thousands of microbial genomes shed light on interconnected biogeochemical processes in an aquifer system.</title>
        <authorList>
            <person name="Anantharaman K."/>
            <person name="Brown C.T."/>
            <person name="Hug L.A."/>
            <person name="Sharon I."/>
            <person name="Castelle C.J."/>
            <person name="Probst A.J."/>
            <person name="Thomas B.C."/>
            <person name="Singh A."/>
            <person name="Wilkins M.J."/>
            <person name="Karaoz U."/>
            <person name="Brodie E.L."/>
            <person name="Williams K.H."/>
            <person name="Hubbard S.S."/>
            <person name="Banfield J.F."/>
        </authorList>
    </citation>
    <scope>NUCLEOTIDE SEQUENCE [LARGE SCALE GENOMIC DNA]</scope>
</reference>
<feature type="signal peptide" evidence="2">
    <location>
        <begin position="1"/>
        <end position="22"/>
    </location>
</feature>
<evidence type="ECO:0000313" key="5">
    <source>
        <dbReference type="EMBL" id="OGF26659.1"/>
    </source>
</evidence>
<dbReference type="Gene3D" id="3.90.1580.10">
    <property type="entry name" value="paralog of FGE (formylglycine-generating enzyme)"/>
    <property type="match status" value="1"/>
</dbReference>
<proteinExistence type="predicted"/>
<gene>
    <name evidence="5" type="ORF">A2242_03280</name>
</gene>
<dbReference type="Pfam" id="PF01551">
    <property type="entry name" value="Peptidase_M23"/>
    <property type="match status" value="1"/>
</dbReference>
<dbReference type="EMBL" id="MFGC01000034">
    <property type="protein sequence ID" value="OGF26659.1"/>
    <property type="molecule type" value="Genomic_DNA"/>
</dbReference>
<dbReference type="InterPro" id="IPR016187">
    <property type="entry name" value="CTDL_fold"/>
</dbReference>
<comment type="caution">
    <text evidence="5">The sequence shown here is derived from an EMBL/GenBank/DDBJ whole genome shotgun (WGS) entry which is preliminary data.</text>
</comment>
<dbReference type="PANTHER" id="PTHR21666">
    <property type="entry name" value="PEPTIDASE-RELATED"/>
    <property type="match status" value="1"/>
</dbReference>
<dbReference type="SUPFAM" id="SSF51261">
    <property type="entry name" value="Duplicated hybrid motif"/>
    <property type="match status" value="1"/>
</dbReference>
<sequence length="853" mass="95995">MNRKSVLGMALLIGLVASNVFAAEIASVFRYPVGDENGDGWLENRKGVQWLREYDYEGSCGVTKHPGVDFNKDGTSGDDDLGQPVYAVANGQVVKSYYESGSTWGNLILIRHVLPNGELIFSLYGHLDTRMVSDENLVTIGQQIGTVGKGIGLAAHLHFEIRKSSMNSKVASFFPCGDSGYDEAFVIRNYFNPETFIKIGRFLNQSSHITTKFVERYELKLGVPFQDVDGNIYVHDWNGVMIQNFQNNDETNRYGTDGQTALIYNSSQNKCWLVKEGCWGQYKTNNGAITYGAARSDEVPNWLDKTGAYGQAGKTYQSAQEFDLVVMLWDGQQVLVKPRQADFSIAGFQDVTPTPTFTPTPVPPTGDTGGGNHSDPAKPDKAPGTYVYTGNEKPVYVTFVNGVPRINFRGLEPFPELLQIAVVPTGNGRNPQPFSDRWFGKYEITQEQFIALLPEFQFYYANGQNLPVRDVTLNETQEFCARLNQSLNALGYHARVPTEDEWYTTARWGLRDDTIRYFDQDGWGNSGVIKRSLAQYLPGSYPYFNYQATARENYEVFSIPSWSVLDKPAWVSKLQPNPHNGIVGQLGNVSELTLSAQGTGVACGGAFFFQIDNIVDTAREAVGHDTRKSYVGFRILLETYTGPAPTPTMTPVPTSTWTPIMNTPTSTPIQTTMWTLVPVNTPTNTPSPTPIIGEHFVCTKFVLCRFLFFRDDTYFCLIRSGIPHNRNCVPYDIFLRYNEIEPFCIFAEFSYLHQDAQFLIIDYFNSEEVWRWHAEHPTPADLYWEQGYVQLRASYWGKFADPSNPQGLGVKTIGRHEIHLYILIGGQQYLVGKRPYEIFKQEGPNNYTFSLID</sequence>
<dbReference type="Pfam" id="PF03781">
    <property type="entry name" value="FGE-sulfatase"/>
    <property type="match status" value="1"/>
</dbReference>
<evidence type="ECO:0008006" key="7">
    <source>
        <dbReference type="Google" id="ProtNLM"/>
    </source>
</evidence>
<dbReference type="STRING" id="1797995.A2242_03280"/>
<feature type="domain" description="Sulfatase-modifying factor enzyme-like" evidence="4">
    <location>
        <begin position="460"/>
        <end position="635"/>
    </location>
</feature>
<dbReference type="Gene3D" id="2.70.70.10">
    <property type="entry name" value="Glucose Permease (Domain IIA)"/>
    <property type="match status" value="1"/>
</dbReference>
<feature type="region of interest" description="Disordered" evidence="1">
    <location>
        <begin position="349"/>
        <end position="382"/>
    </location>
</feature>
<evidence type="ECO:0000259" key="4">
    <source>
        <dbReference type="Pfam" id="PF03781"/>
    </source>
</evidence>
<evidence type="ECO:0000256" key="1">
    <source>
        <dbReference type="SAM" id="MobiDB-lite"/>
    </source>
</evidence>
<dbReference type="InterPro" id="IPR042095">
    <property type="entry name" value="SUMF_sf"/>
</dbReference>
<dbReference type="GO" id="GO:0004222">
    <property type="term" value="F:metalloendopeptidase activity"/>
    <property type="evidence" value="ECO:0007669"/>
    <property type="project" value="TreeGrafter"/>
</dbReference>
<dbReference type="SUPFAM" id="SSF56436">
    <property type="entry name" value="C-type lectin-like"/>
    <property type="match status" value="1"/>
</dbReference>
<accession>A0A1F5SJ26</accession>
<dbReference type="InterPro" id="IPR005532">
    <property type="entry name" value="SUMF_dom"/>
</dbReference>
<dbReference type="InterPro" id="IPR016047">
    <property type="entry name" value="M23ase_b-sheet_dom"/>
</dbReference>
<name>A0A1F5SJ26_9BACT</name>
<dbReference type="InterPro" id="IPR011055">
    <property type="entry name" value="Dup_hybrid_motif"/>
</dbReference>
<dbReference type="CDD" id="cd12797">
    <property type="entry name" value="M23_peptidase"/>
    <property type="match status" value="1"/>
</dbReference>